<reference evidence="2 3" key="1">
    <citation type="submission" date="2009-01" db="EMBL/GenBank/DDBJ databases">
        <authorList>
            <person name="Qin X."/>
            <person name="Bachman B."/>
            <person name="Battles P."/>
            <person name="Bell A."/>
            <person name="Bess C."/>
            <person name="Bickham C."/>
            <person name="Chaboub L."/>
            <person name="Chen D."/>
            <person name="Coyle M."/>
            <person name="Deiros D.R."/>
            <person name="Dinh H."/>
            <person name="Forbes L."/>
            <person name="Fowler G."/>
            <person name="Francisco L."/>
            <person name="Fu Q."/>
            <person name="Gubbala S."/>
            <person name="Hale W."/>
            <person name="Han Y."/>
            <person name="Hemphill L."/>
            <person name="Highlander S.K."/>
            <person name="Hirani K."/>
            <person name="Hogues M."/>
            <person name="Jackson L."/>
            <person name="Jakkamsetti A."/>
            <person name="Javaid M."/>
            <person name="Jiang H."/>
            <person name="Korchina V."/>
            <person name="Kovar C."/>
            <person name="Lara F."/>
            <person name="Lee S."/>
            <person name="Mata R."/>
            <person name="Mathew T."/>
            <person name="Moen C."/>
            <person name="Morales K."/>
            <person name="Munidasa M."/>
            <person name="Nazareth L."/>
            <person name="Ngo R."/>
            <person name="Nguyen L."/>
            <person name="Okwuonu G."/>
            <person name="Ongeri F."/>
            <person name="Patil S."/>
            <person name="Petrosino J."/>
            <person name="Pham C."/>
            <person name="Pham P."/>
            <person name="Pu L.-L."/>
            <person name="Puazo M."/>
            <person name="Raj R."/>
            <person name="Reid J."/>
            <person name="Rouhana J."/>
            <person name="Saada N."/>
            <person name="Shang Y."/>
            <person name="Simmons D."/>
            <person name="Thornton R."/>
            <person name="Warren J."/>
            <person name="Weissenberger G."/>
            <person name="Zhang J."/>
            <person name="Zhang L."/>
            <person name="Zhou C."/>
            <person name="Zhu D."/>
            <person name="Muzny D."/>
            <person name="Worley K."/>
            <person name="Gibbs R."/>
        </authorList>
    </citation>
    <scope>NUCLEOTIDE SEQUENCE [LARGE SCALE GENOMIC DNA]</scope>
    <source>
        <strain evidence="2 3">DSM 16047</strain>
    </source>
</reference>
<dbReference type="EMBL" id="ACGU01000068">
    <property type="protein sequence ID" value="EEJ71637.1"/>
    <property type="molecule type" value="Genomic_DNA"/>
</dbReference>
<protein>
    <submittedName>
        <fullName evidence="2">Uncharacterized protein</fullName>
    </submittedName>
</protein>
<dbReference type="STRING" id="525365.HMPREF0548_1490"/>
<dbReference type="PATRIC" id="fig|525365.8.peg.1582"/>
<comment type="caution">
    <text evidence="2">The sequence shown here is derived from an EMBL/GenBank/DDBJ whole genome shotgun (WGS) entry which is preliminary data.</text>
</comment>
<evidence type="ECO:0000256" key="1">
    <source>
        <dbReference type="SAM" id="Phobius"/>
    </source>
</evidence>
<feature type="transmembrane region" description="Helical" evidence="1">
    <location>
        <begin position="9"/>
        <end position="29"/>
    </location>
</feature>
<sequence length="69" mass="8073">MFTKRELKVITNFLISHIITFGPTFTLGFTKVNDFFSTFYLIANLISILIIAIIDILTTMEKFNLKYYI</sequence>
<proteinExistence type="predicted"/>
<dbReference type="AlphaFoldDB" id="C2EP94"/>
<feature type="transmembrane region" description="Helical" evidence="1">
    <location>
        <begin position="35"/>
        <end position="57"/>
    </location>
</feature>
<keyword evidence="1" id="KW-1133">Transmembrane helix</keyword>
<accession>C2EP94</accession>
<dbReference type="Proteomes" id="UP000005583">
    <property type="component" value="Unassembled WGS sequence"/>
</dbReference>
<evidence type="ECO:0000313" key="3">
    <source>
        <dbReference type="Proteomes" id="UP000005583"/>
    </source>
</evidence>
<keyword evidence="3" id="KW-1185">Reference proteome</keyword>
<name>C2EP94_9LACO</name>
<dbReference type="HOGENOM" id="CLU_2770768_0_0_9"/>
<evidence type="ECO:0000313" key="2">
    <source>
        <dbReference type="EMBL" id="EEJ71637.1"/>
    </source>
</evidence>
<organism evidence="2 3">
    <name type="scientific">Lactobacillus ultunensis DSM 16047</name>
    <dbReference type="NCBI Taxonomy" id="525365"/>
    <lineage>
        <taxon>Bacteria</taxon>
        <taxon>Bacillati</taxon>
        <taxon>Bacillota</taxon>
        <taxon>Bacilli</taxon>
        <taxon>Lactobacillales</taxon>
        <taxon>Lactobacillaceae</taxon>
        <taxon>Lactobacillus</taxon>
    </lineage>
</organism>
<keyword evidence="1" id="KW-0812">Transmembrane</keyword>
<keyword evidence="1" id="KW-0472">Membrane</keyword>
<gene>
    <name evidence="2" type="ORF">HMPREF0548_1490</name>
</gene>